<accession>A0A4C1U9K8</accession>
<organism evidence="1 2">
    <name type="scientific">Eumeta variegata</name>
    <name type="common">Bagworm moth</name>
    <name type="synonym">Eumeta japonica</name>
    <dbReference type="NCBI Taxonomy" id="151549"/>
    <lineage>
        <taxon>Eukaryota</taxon>
        <taxon>Metazoa</taxon>
        <taxon>Ecdysozoa</taxon>
        <taxon>Arthropoda</taxon>
        <taxon>Hexapoda</taxon>
        <taxon>Insecta</taxon>
        <taxon>Pterygota</taxon>
        <taxon>Neoptera</taxon>
        <taxon>Endopterygota</taxon>
        <taxon>Lepidoptera</taxon>
        <taxon>Glossata</taxon>
        <taxon>Ditrysia</taxon>
        <taxon>Tineoidea</taxon>
        <taxon>Psychidae</taxon>
        <taxon>Oiketicinae</taxon>
        <taxon>Eumeta</taxon>
    </lineage>
</organism>
<dbReference type="EMBL" id="BGZK01000143">
    <property type="protein sequence ID" value="GBP22747.1"/>
    <property type="molecule type" value="Genomic_DNA"/>
</dbReference>
<sequence length="101" mass="10344">MSLYAATCAVVAVGSGGGAGDGNGIPQIASNQGFHAPENQTGTAVQVFIVVYAEAKSFVSAAVCISRGNYIQNCITAVRGADVQSRARSILWRIKGISPIS</sequence>
<comment type="caution">
    <text evidence="1">The sequence shown here is derived from an EMBL/GenBank/DDBJ whole genome shotgun (WGS) entry which is preliminary data.</text>
</comment>
<gene>
    <name evidence="1" type="ORF">EVAR_13537_1</name>
</gene>
<name>A0A4C1U9K8_EUMVA</name>
<reference evidence="1 2" key="1">
    <citation type="journal article" date="2019" name="Commun. Biol.">
        <title>The bagworm genome reveals a unique fibroin gene that provides high tensile strength.</title>
        <authorList>
            <person name="Kono N."/>
            <person name="Nakamura H."/>
            <person name="Ohtoshi R."/>
            <person name="Tomita M."/>
            <person name="Numata K."/>
            <person name="Arakawa K."/>
        </authorList>
    </citation>
    <scope>NUCLEOTIDE SEQUENCE [LARGE SCALE GENOMIC DNA]</scope>
</reference>
<protein>
    <submittedName>
        <fullName evidence="1">Uncharacterized protein</fullName>
    </submittedName>
</protein>
<evidence type="ECO:0000313" key="1">
    <source>
        <dbReference type="EMBL" id="GBP22747.1"/>
    </source>
</evidence>
<dbReference type="Proteomes" id="UP000299102">
    <property type="component" value="Unassembled WGS sequence"/>
</dbReference>
<keyword evidence="2" id="KW-1185">Reference proteome</keyword>
<proteinExistence type="predicted"/>
<evidence type="ECO:0000313" key="2">
    <source>
        <dbReference type="Proteomes" id="UP000299102"/>
    </source>
</evidence>
<dbReference type="AlphaFoldDB" id="A0A4C1U9K8"/>